<dbReference type="STRING" id="523844.MSTHT_1531"/>
<evidence type="ECO:0000259" key="2">
    <source>
        <dbReference type="PROSITE" id="PS51462"/>
    </source>
</evidence>
<dbReference type="AlphaFoldDB" id="A0A0E3H910"/>
<dbReference type="EC" id="3.6.1.-" evidence="3"/>
<dbReference type="Gene3D" id="3.90.79.10">
    <property type="entry name" value="Nucleoside Triphosphate Pyrophosphohydrolase"/>
    <property type="match status" value="1"/>
</dbReference>
<gene>
    <name evidence="3" type="ORF">MSTHT_1531</name>
</gene>
<sequence>MNLKKPYIVSVYAILRNEKGEFLLLRRSENSHSNPGKWDLPGGKLVRGEPLEEAVVREVWEETGISIVPGGIAGYATFELPDKRVIAIVYNGGYVIADVKLSHEHVEYIWSPLNRILKMDALPDHFREFFMRFAAENKEPPELPI</sequence>
<dbReference type="PANTHER" id="PTHR43736:SF1">
    <property type="entry name" value="DIHYDRONEOPTERIN TRIPHOSPHATE DIPHOSPHATASE"/>
    <property type="match status" value="1"/>
</dbReference>
<dbReference type="PROSITE" id="PS00893">
    <property type="entry name" value="NUDIX_BOX"/>
    <property type="match status" value="1"/>
</dbReference>
<protein>
    <submittedName>
        <fullName evidence="3">GDP-mannose mannosyl hydrolase</fullName>
        <ecNumber evidence="3">3.6.1.-</ecNumber>
    </submittedName>
</protein>
<dbReference type="InterPro" id="IPR020084">
    <property type="entry name" value="NUDIX_hydrolase_CS"/>
</dbReference>
<name>A0A0E3H910_METTT</name>
<dbReference type="KEGG" id="mthr:MSTHT_1531"/>
<dbReference type="InterPro" id="IPR020476">
    <property type="entry name" value="Nudix_hydrolase"/>
</dbReference>
<dbReference type="EMBL" id="CP009501">
    <property type="protein sequence ID" value="AKB13289.1"/>
    <property type="molecule type" value="Genomic_DNA"/>
</dbReference>
<dbReference type="GO" id="GO:0016787">
    <property type="term" value="F:hydrolase activity"/>
    <property type="evidence" value="ECO:0007669"/>
    <property type="project" value="UniProtKB-KW"/>
</dbReference>
<dbReference type="PROSITE" id="PS51462">
    <property type="entry name" value="NUDIX"/>
    <property type="match status" value="1"/>
</dbReference>
<dbReference type="PANTHER" id="PTHR43736">
    <property type="entry name" value="ADP-RIBOSE PYROPHOSPHATASE"/>
    <property type="match status" value="1"/>
</dbReference>
<organism evidence="3 4">
    <name type="scientific">Methanosarcina thermophila (strain ATCC 43570 / DSM 1825 / OCM 12 / VKM B-1830 / TM-1)</name>
    <dbReference type="NCBI Taxonomy" id="523844"/>
    <lineage>
        <taxon>Archaea</taxon>
        <taxon>Methanobacteriati</taxon>
        <taxon>Methanobacteriota</taxon>
        <taxon>Stenosarchaea group</taxon>
        <taxon>Methanomicrobia</taxon>
        <taxon>Methanosarcinales</taxon>
        <taxon>Methanosarcinaceae</taxon>
        <taxon>Methanosarcina</taxon>
    </lineage>
</organism>
<feature type="domain" description="Nudix hydrolase" evidence="2">
    <location>
        <begin position="6"/>
        <end position="135"/>
    </location>
</feature>
<keyword evidence="1 3" id="KW-0378">Hydrolase</keyword>
<reference evidence="3 4" key="1">
    <citation type="submission" date="2014-07" db="EMBL/GenBank/DDBJ databases">
        <title>Methanogenic archaea and the global carbon cycle.</title>
        <authorList>
            <person name="Henriksen J.R."/>
            <person name="Luke J."/>
            <person name="Reinhart S."/>
            <person name="Benedict M.N."/>
            <person name="Youngblut N.D."/>
            <person name="Metcalf M.E."/>
            <person name="Whitaker R.J."/>
            <person name="Metcalf W.W."/>
        </authorList>
    </citation>
    <scope>NUCLEOTIDE SEQUENCE [LARGE SCALE GENOMIC DNA]</scope>
    <source>
        <strain evidence="4">ATCC 43570 / DSM 1825 / OCM 12 / VKM B-1830 / TM-1</strain>
    </source>
</reference>
<proteinExistence type="predicted"/>
<dbReference type="InterPro" id="IPR000086">
    <property type="entry name" value="NUDIX_hydrolase_dom"/>
</dbReference>
<dbReference type="GeneID" id="41603117"/>
<evidence type="ECO:0000313" key="4">
    <source>
        <dbReference type="Proteomes" id="UP000066529"/>
    </source>
</evidence>
<dbReference type="HOGENOM" id="CLU_037162_19_3_2"/>
<dbReference type="PRINTS" id="PR00502">
    <property type="entry name" value="NUDIXFAMILY"/>
</dbReference>
<dbReference type="PATRIC" id="fig|523844.20.peg.1907"/>
<evidence type="ECO:0000313" key="3">
    <source>
        <dbReference type="EMBL" id="AKB13289.1"/>
    </source>
</evidence>
<evidence type="ECO:0000256" key="1">
    <source>
        <dbReference type="ARBA" id="ARBA00022801"/>
    </source>
</evidence>
<dbReference type="OrthoDB" id="25379at2157"/>
<dbReference type="InterPro" id="IPR015797">
    <property type="entry name" value="NUDIX_hydrolase-like_dom_sf"/>
</dbReference>
<dbReference type="CDD" id="cd04699">
    <property type="entry name" value="NUDIX_MutT_Nudt1"/>
    <property type="match status" value="1"/>
</dbReference>
<dbReference type="SUPFAM" id="SSF55811">
    <property type="entry name" value="Nudix"/>
    <property type="match status" value="1"/>
</dbReference>
<accession>A0A0E3H910</accession>
<dbReference type="Proteomes" id="UP000066529">
    <property type="component" value="Chromosome"/>
</dbReference>
<dbReference type="Pfam" id="PF00293">
    <property type="entry name" value="NUDIX"/>
    <property type="match status" value="1"/>
</dbReference>
<dbReference type="RefSeq" id="WP_048167338.1">
    <property type="nucleotide sequence ID" value="NZ_CP009501.1"/>
</dbReference>